<dbReference type="AlphaFoldDB" id="A0A9N9ENG0"/>
<reference evidence="1" key="1">
    <citation type="submission" date="2021-06" db="EMBL/GenBank/DDBJ databases">
        <authorList>
            <person name="Kallberg Y."/>
            <person name="Tangrot J."/>
            <person name="Rosling A."/>
        </authorList>
    </citation>
    <scope>NUCLEOTIDE SEQUENCE</scope>
    <source>
        <strain evidence="1">FL966</strain>
    </source>
</reference>
<protein>
    <submittedName>
        <fullName evidence="1">13304_t:CDS:1</fullName>
    </submittedName>
</protein>
<comment type="caution">
    <text evidence="1">The sequence shown here is derived from an EMBL/GenBank/DDBJ whole genome shotgun (WGS) entry which is preliminary data.</text>
</comment>
<gene>
    <name evidence="1" type="ORF">CPELLU_LOCUS10833</name>
</gene>
<evidence type="ECO:0000313" key="2">
    <source>
        <dbReference type="Proteomes" id="UP000789759"/>
    </source>
</evidence>
<accession>A0A9N9ENG0</accession>
<organism evidence="1 2">
    <name type="scientific">Cetraspora pellucida</name>
    <dbReference type="NCBI Taxonomy" id="1433469"/>
    <lineage>
        <taxon>Eukaryota</taxon>
        <taxon>Fungi</taxon>
        <taxon>Fungi incertae sedis</taxon>
        <taxon>Mucoromycota</taxon>
        <taxon>Glomeromycotina</taxon>
        <taxon>Glomeromycetes</taxon>
        <taxon>Diversisporales</taxon>
        <taxon>Gigasporaceae</taxon>
        <taxon>Cetraspora</taxon>
    </lineage>
</organism>
<proteinExistence type="predicted"/>
<evidence type="ECO:0000313" key="1">
    <source>
        <dbReference type="EMBL" id="CAG8681811.1"/>
    </source>
</evidence>
<dbReference type="EMBL" id="CAJVQA010009165">
    <property type="protein sequence ID" value="CAG8681811.1"/>
    <property type="molecule type" value="Genomic_DNA"/>
</dbReference>
<keyword evidence="2" id="KW-1185">Reference proteome</keyword>
<sequence>MSAIITKIIGKYNLSSNMSNCKIVIASSLKNLEEEIIREIAK</sequence>
<dbReference type="Proteomes" id="UP000789759">
    <property type="component" value="Unassembled WGS sequence"/>
</dbReference>
<name>A0A9N9ENG0_9GLOM</name>